<keyword evidence="4" id="KW-0288">FMN</keyword>
<dbReference type="Proteomes" id="UP000887565">
    <property type="component" value="Unplaced"/>
</dbReference>
<dbReference type="GO" id="GO:0005739">
    <property type="term" value="C:mitochondrion"/>
    <property type="evidence" value="ECO:0007669"/>
    <property type="project" value="TreeGrafter"/>
</dbReference>
<evidence type="ECO:0000259" key="8">
    <source>
        <dbReference type="SMART" id="SM00904"/>
    </source>
</evidence>
<evidence type="ECO:0000256" key="7">
    <source>
        <dbReference type="ARBA" id="ARBA00022840"/>
    </source>
</evidence>
<dbReference type="Gene3D" id="2.40.30.30">
    <property type="entry name" value="Riboflavin kinase-like"/>
    <property type="match status" value="1"/>
</dbReference>
<dbReference type="EC" id="2.7.1.26" evidence="2"/>
<name>A0A915KG97_ROMCU</name>
<dbReference type="WBParaSite" id="nRc.2.0.1.t37843-RA">
    <property type="protein sequence ID" value="nRc.2.0.1.t37843-RA"/>
    <property type="gene ID" value="nRc.2.0.1.g37843"/>
</dbReference>
<dbReference type="SUPFAM" id="SSF82114">
    <property type="entry name" value="Riboflavin kinase-like"/>
    <property type="match status" value="1"/>
</dbReference>
<reference evidence="10" key="1">
    <citation type="submission" date="2022-11" db="UniProtKB">
        <authorList>
            <consortium name="WormBaseParasite"/>
        </authorList>
    </citation>
    <scope>IDENTIFICATION</scope>
</reference>
<dbReference type="PANTHER" id="PTHR22749:SF6">
    <property type="entry name" value="RIBOFLAVIN KINASE"/>
    <property type="match status" value="1"/>
</dbReference>
<dbReference type="GO" id="GO:0009231">
    <property type="term" value="P:riboflavin biosynthetic process"/>
    <property type="evidence" value="ECO:0007669"/>
    <property type="project" value="InterPro"/>
</dbReference>
<dbReference type="GO" id="GO:0008531">
    <property type="term" value="F:riboflavin kinase activity"/>
    <property type="evidence" value="ECO:0007669"/>
    <property type="project" value="UniProtKB-EC"/>
</dbReference>
<keyword evidence="6" id="KW-0547">Nucleotide-binding</keyword>
<evidence type="ECO:0000256" key="1">
    <source>
        <dbReference type="ARBA" id="ARBA00005201"/>
    </source>
</evidence>
<dbReference type="AlphaFoldDB" id="A0A915KG97"/>
<keyword evidence="7" id="KW-0067">ATP-binding</keyword>
<evidence type="ECO:0000313" key="9">
    <source>
        <dbReference type="Proteomes" id="UP000887565"/>
    </source>
</evidence>
<sequence length="176" mass="19953">MKDLAKRFLPCFMNGIVVHGFQRGSKQLGCPTANLSDRVTTKLDPTFPYGVYFGYASVDNGPVYRMVLSCGTNPHFHNTKKTIEAHLLHEFPNDFYGSILKIVVLGYLREMASFKTIDELKEAIRNDINSANKALDYLEEDGAFNFKEHDFFKIIDNCENVIYGHVSHNHTGKANN</sequence>
<dbReference type="InterPro" id="IPR015865">
    <property type="entry name" value="Riboflavin_kinase_bac/euk"/>
</dbReference>
<dbReference type="GO" id="GO:0005524">
    <property type="term" value="F:ATP binding"/>
    <property type="evidence" value="ECO:0007669"/>
    <property type="project" value="UniProtKB-KW"/>
</dbReference>
<evidence type="ECO:0000256" key="5">
    <source>
        <dbReference type="ARBA" id="ARBA00022679"/>
    </source>
</evidence>
<dbReference type="OMA" id="FDCEVAR"/>
<keyword evidence="5" id="KW-0808">Transferase</keyword>
<keyword evidence="3" id="KW-0285">Flavoprotein</keyword>
<evidence type="ECO:0000256" key="6">
    <source>
        <dbReference type="ARBA" id="ARBA00022741"/>
    </source>
</evidence>
<evidence type="ECO:0000313" key="10">
    <source>
        <dbReference type="WBParaSite" id="nRc.2.0.1.t37843-RA"/>
    </source>
</evidence>
<dbReference type="GO" id="GO:0009398">
    <property type="term" value="P:FMN biosynthetic process"/>
    <property type="evidence" value="ECO:0007669"/>
    <property type="project" value="TreeGrafter"/>
</dbReference>
<dbReference type="InterPro" id="IPR023468">
    <property type="entry name" value="Riboflavin_kinase"/>
</dbReference>
<evidence type="ECO:0000256" key="2">
    <source>
        <dbReference type="ARBA" id="ARBA00012105"/>
    </source>
</evidence>
<keyword evidence="9" id="KW-1185">Reference proteome</keyword>
<dbReference type="InterPro" id="IPR023465">
    <property type="entry name" value="Riboflavin_kinase_dom_sf"/>
</dbReference>
<organism evidence="9 10">
    <name type="scientific">Romanomermis culicivorax</name>
    <name type="common">Nematode worm</name>
    <dbReference type="NCBI Taxonomy" id="13658"/>
    <lineage>
        <taxon>Eukaryota</taxon>
        <taxon>Metazoa</taxon>
        <taxon>Ecdysozoa</taxon>
        <taxon>Nematoda</taxon>
        <taxon>Enoplea</taxon>
        <taxon>Dorylaimia</taxon>
        <taxon>Mermithida</taxon>
        <taxon>Mermithoidea</taxon>
        <taxon>Mermithidae</taxon>
        <taxon>Romanomermis</taxon>
    </lineage>
</organism>
<evidence type="ECO:0000256" key="3">
    <source>
        <dbReference type="ARBA" id="ARBA00022630"/>
    </source>
</evidence>
<protein>
    <recommendedName>
        <fullName evidence="2">riboflavin kinase</fullName>
        <ecNumber evidence="2">2.7.1.26</ecNumber>
    </recommendedName>
</protein>
<proteinExistence type="predicted"/>
<comment type="pathway">
    <text evidence="1">Cofactor biosynthesis; FMN biosynthesis; FMN from riboflavin (ATP route): step 1/1.</text>
</comment>
<evidence type="ECO:0000256" key="4">
    <source>
        <dbReference type="ARBA" id="ARBA00022643"/>
    </source>
</evidence>
<accession>A0A915KG97</accession>
<dbReference type="PANTHER" id="PTHR22749">
    <property type="entry name" value="RIBOFLAVIN KINASE/FMN ADENYLYLTRANSFERASE"/>
    <property type="match status" value="1"/>
</dbReference>
<dbReference type="Pfam" id="PF01687">
    <property type="entry name" value="Flavokinase"/>
    <property type="match status" value="1"/>
</dbReference>
<feature type="domain" description="Riboflavin kinase" evidence="8">
    <location>
        <begin position="8"/>
        <end position="136"/>
    </location>
</feature>
<dbReference type="SMART" id="SM00904">
    <property type="entry name" value="Flavokinase"/>
    <property type="match status" value="1"/>
</dbReference>